<dbReference type="InterPro" id="IPR004843">
    <property type="entry name" value="Calcineurin-like_PHP"/>
</dbReference>
<evidence type="ECO:0000259" key="5">
    <source>
        <dbReference type="Pfam" id="PF14008"/>
    </source>
</evidence>
<protein>
    <recommendedName>
        <fullName evidence="3">Purple acid phosphatase</fullName>
        <ecNumber evidence="3">3.1.3.2</ecNumber>
    </recommendedName>
</protein>
<evidence type="ECO:0000313" key="7">
    <source>
        <dbReference type="EMBL" id="ORY66642.1"/>
    </source>
</evidence>
<feature type="signal peptide" evidence="3">
    <location>
        <begin position="1"/>
        <end position="18"/>
    </location>
</feature>
<keyword evidence="2" id="KW-0325">Glycoprotein</keyword>
<keyword evidence="8" id="KW-1185">Reference proteome</keyword>
<dbReference type="InterPro" id="IPR025733">
    <property type="entry name" value="PAPs_C"/>
</dbReference>
<evidence type="ECO:0000259" key="6">
    <source>
        <dbReference type="Pfam" id="PF16656"/>
    </source>
</evidence>
<proteinExistence type="inferred from homology"/>
<feature type="domain" description="Purple acid phosphatase N-terminal" evidence="6">
    <location>
        <begin position="39"/>
        <end position="131"/>
    </location>
</feature>
<evidence type="ECO:0000313" key="8">
    <source>
        <dbReference type="Proteomes" id="UP000193467"/>
    </source>
</evidence>
<dbReference type="SUPFAM" id="SSF49363">
    <property type="entry name" value="Purple acid phosphatase, N-terminal domain"/>
    <property type="match status" value="1"/>
</dbReference>
<organism evidence="7 8">
    <name type="scientific">Leucosporidium creatinivorum</name>
    <dbReference type="NCBI Taxonomy" id="106004"/>
    <lineage>
        <taxon>Eukaryota</taxon>
        <taxon>Fungi</taxon>
        <taxon>Dikarya</taxon>
        <taxon>Basidiomycota</taxon>
        <taxon>Pucciniomycotina</taxon>
        <taxon>Microbotryomycetes</taxon>
        <taxon>Leucosporidiales</taxon>
        <taxon>Leucosporidium</taxon>
    </lineage>
</organism>
<dbReference type="EMBL" id="MCGR01000063">
    <property type="protein sequence ID" value="ORY66642.1"/>
    <property type="molecule type" value="Genomic_DNA"/>
</dbReference>
<keyword evidence="1 3" id="KW-0732">Signal</keyword>
<evidence type="ECO:0000259" key="4">
    <source>
        <dbReference type="Pfam" id="PF00149"/>
    </source>
</evidence>
<keyword evidence="3" id="KW-0378">Hydrolase</keyword>
<dbReference type="EC" id="3.1.3.2" evidence="3"/>
<accession>A0A1Y2E545</accession>
<dbReference type="STRING" id="106004.A0A1Y2E545"/>
<dbReference type="Gene3D" id="2.60.40.380">
    <property type="entry name" value="Purple acid phosphatase-like, N-terminal"/>
    <property type="match status" value="1"/>
</dbReference>
<dbReference type="CDD" id="cd00839">
    <property type="entry name" value="MPP_PAPs"/>
    <property type="match status" value="1"/>
</dbReference>
<dbReference type="PANTHER" id="PTHR45867">
    <property type="entry name" value="PURPLE ACID PHOSPHATASE"/>
    <property type="match status" value="1"/>
</dbReference>
<dbReference type="InterPro" id="IPR041792">
    <property type="entry name" value="MPP_PAP"/>
</dbReference>
<feature type="domain" description="Purple acid phosphatase C-terminal" evidence="5">
    <location>
        <begin position="437"/>
        <end position="499"/>
    </location>
</feature>
<feature type="chain" id="PRO_5011818532" description="Purple acid phosphatase" evidence="3">
    <location>
        <begin position="19"/>
        <end position="511"/>
    </location>
</feature>
<comment type="caution">
    <text evidence="7">The sequence shown here is derived from an EMBL/GenBank/DDBJ whole genome shotgun (WGS) entry which is preliminary data.</text>
</comment>
<dbReference type="InParanoid" id="A0A1Y2E545"/>
<name>A0A1Y2E545_9BASI</name>
<evidence type="ECO:0000256" key="3">
    <source>
        <dbReference type="RuleBase" id="RU361203"/>
    </source>
</evidence>
<dbReference type="GO" id="GO:0046872">
    <property type="term" value="F:metal ion binding"/>
    <property type="evidence" value="ECO:0007669"/>
    <property type="project" value="InterPro"/>
</dbReference>
<dbReference type="Pfam" id="PF14008">
    <property type="entry name" value="Metallophos_C"/>
    <property type="match status" value="1"/>
</dbReference>
<sequence>MLSLLKLAVLGLASVAAAQVDSGNGVHVPGNVPANLYEPLQHRLAFAGVDGMTISWSSFTKLEQPQVAYGDHPSRLDMIANSTLSTTYNTSRTWNNHVKLTNLKPATQYWYKVSYTNAAYAAYRPLYTFTTARAPGDMTPFSIASFADLGLMGHDGLSTRTGPLGGPTTFLGANETNTIQSLLQMKDTYEFIGHYGDIGYADYFLKESIQGLFGTDNKSVLPDRETVATRYESLSEQFFDQMSPITAEKPWMVSPGNHEANCNNGGYSSKTAPNNITDDYCFEGQTNFTFYIEHFKMPSYESGGRNNFWYSYDYGMTHFISLDTETDLGHGLVGPIENSTNNQNGPFGLMDEQVKWLVEDLENVDRKKTPWVVVGLHRPWYVSVEPPTWPAWQQAFEKIFYDYEVDIYTQGHVHVYERFNPIFNGTVDANGMENPRAPWPIVNGAAGHYDGLDTFDDVRYNGSAFGIDDTYGWGRMTFHNKTHVTYEYIASGNSSVVDSATLYKEHKFHKK</sequence>
<feature type="domain" description="Calcineurin-like phosphoesterase" evidence="4">
    <location>
        <begin position="216"/>
        <end position="416"/>
    </location>
</feature>
<dbReference type="AlphaFoldDB" id="A0A1Y2E545"/>
<dbReference type="InterPro" id="IPR029052">
    <property type="entry name" value="Metallo-depent_PP-like"/>
</dbReference>
<comment type="catalytic activity">
    <reaction evidence="3">
        <text>a phosphate monoester + H2O = an alcohol + phosphate</text>
        <dbReference type="Rhea" id="RHEA:15017"/>
        <dbReference type="ChEBI" id="CHEBI:15377"/>
        <dbReference type="ChEBI" id="CHEBI:30879"/>
        <dbReference type="ChEBI" id="CHEBI:43474"/>
        <dbReference type="ChEBI" id="CHEBI:67140"/>
        <dbReference type="EC" id="3.1.3.2"/>
    </reaction>
</comment>
<dbReference type="Proteomes" id="UP000193467">
    <property type="component" value="Unassembled WGS sequence"/>
</dbReference>
<dbReference type="SUPFAM" id="SSF56300">
    <property type="entry name" value="Metallo-dependent phosphatases"/>
    <property type="match status" value="1"/>
</dbReference>
<gene>
    <name evidence="7" type="ORF">BCR35DRAFT_282893</name>
</gene>
<dbReference type="Pfam" id="PF16656">
    <property type="entry name" value="Pur_ac_phosph_N"/>
    <property type="match status" value="1"/>
</dbReference>
<dbReference type="GO" id="GO:0003993">
    <property type="term" value="F:acid phosphatase activity"/>
    <property type="evidence" value="ECO:0007669"/>
    <property type="project" value="UniProtKB-EC"/>
</dbReference>
<dbReference type="Gene3D" id="3.60.21.10">
    <property type="match status" value="1"/>
</dbReference>
<comment type="similarity">
    <text evidence="3">Belongs to the metallophosphoesterase superfamily. Purple acid phosphatase family.</text>
</comment>
<dbReference type="InterPro" id="IPR008963">
    <property type="entry name" value="Purple_acid_Pase-like_N"/>
</dbReference>
<dbReference type="Pfam" id="PF00149">
    <property type="entry name" value="Metallophos"/>
    <property type="match status" value="1"/>
</dbReference>
<dbReference type="OrthoDB" id="45007at2759"/>
<evidence type="ECO:0000256" key="1">
    <source>
        <dbReference type="ARBA" id="ARBA00022729"/>
    </source>
</evidence>
<evidence type="ECO:0000256" key="2">
    <source>
        <dbReference type="ARBA" id="ARBA00023180"/>
    </source>
</evidence>
<reference evidence="7 8" key="1">
    <citation type="submission" date="2016-07" db="EMBL/GenBank/DDBJ databases">
        <title>Pervasive Adenine N6-methylation of Active Genes in Fungi.</title>
        <authorList>
            <consortium name="DOE Joint Genome Institute"/>
            <person name="Mondo S.J."/>
            <person name="Dannebaum R.O."/>
            <person name="Kuo R.C."/>
            <person name="Labutti K."/>
            <person name="Haridas S."/>
            <person name="Kuo A."/>
            <person name="Salamov A."/>
            <person name="Ahrendt S.R."/>
            <person name="Lipzen A."/>
            <person name="Sullivan W."/>
            <person name="Andreopoulos W.B."/>
            <person name="Clum A."/>
            <person name="Lindquist E."/>
            <person name="Daum C."/>
            <person name="Ramamoorthy G.K."/>
            <person name="Gryganskyi A."/>
            <person name="Culley D."/>
            <person name="Magnuson J.K."/>
            <person name="James T.Y."/>
            <person name="O'Malley M.A."/>
            <person name="Stajich J.E."/>
            <person name="Spatafora J.W."/>
            <person name="Visel A."/>
            <person name="Grigoriev I.V."/>
        </authorList>
    </citation>
    <scope>NUCLEOTIDE SEQUENCE [LARGE SCALE GENOMIC DNA]</scope>
    <source>
        <strain evidence="7 8">62-1032</strain>
    </source>
</reference>
<dbReference type="InterPro" id="IPR015914">
    <property type="entry name" value="PAPs_N"/>
</dbReference>